<evidence type="ECO:0000313" key="2">
    <source>
        <dbReference type="EMBL" id="OMG52197.1"/>
    </source>
</evidence>
<sequence length="211" mass="23599">MRCSLFLLAIFISAPLMAKGEKPAAPPAFTERMATRETLQQLRQGGYVLYVRHGDTDNSRADRFPHVDLNDCSTQRVLSGKGRQLMRDIGKQIRSARIPVSDVRASPMCRTRESATLMFGQNFTVSSPLMYSANMTSEEKIPRLTALEKILREPLPAGSNRLLIAHAPNLADLIGFFVKPEGTVVIFAQRGEAGYEYVASIRPEMWTELLR</sequence>
<dbReference type="AlphaFoldDB" id="A0A1R1I0D2"/>
<protein>
    <submittedName>
        <fullName evidence="2">Histidine phosphatase family protein</fullName>
    </submittedName>
</protein>
<evidence type="ECO:0000256" key="1">
    <source>
        <dbReference type="SAM" id="SignalP"/>
    </source>
</evidence>
<feature type="chain" id="PRO_5013023296" evidence="1">
    <location>
        <begin position="19"/>
        <end position="211"/>
    </location>
</feature>
<keyword evidence="3" id="KW-1185">Reference proteome</keyword>
<evidence type="ECO:0000313" key="3">
    <source>
        <dbReference type="Proteomes" id="UP000187526"/>
    </source>
</evidence>
<comment type="caution">
    <text evidence="2">The sequence shown here is derived from an EMBL/GenBank/DDBJ whole genome shotgun (WGS) entry which is preliminary data.</text>
</comment>
<dbReference type="EMBL" id="MTHD01000006">
    <property type="protein sequence ID" value="OMG52197.1"/>
    <property type="molecule type" value="Genomic_DNA"/>
</dbReference>
<organism evidence="2 3">
    <name type="scientific">Azonexus hydrophilus</name>
    <dbReference type="NCBI Taxonomy" id="418702"/>
    <lineage>
        <taxon>Bacteria</taxon>
        <taxon>Pseudomonadati</taxon>
        <taxon>Pseudomonadota</taxon>
        <taxon>Betaproteobacteria</taxon>
        <taxon>Rhodocyclales</taxon>
        <taxon>Azonexaceae</taxon>
        <taxon>Azonexus</taxon>
    </lineage>
</organism>
<feature type="signal peptide" evidence="1">
    <location>
        <begin position="1"/>
        <end position="18"/>
    </location>
</feature>
<dbReference type="RefSeq" id="WP_076097146.1">
    <property type="nucleotide sequence ID" value="NZ_MTHD01000006.1"/>
</dbReference>
<dbReference type="Proteomes" id="UP000187526">
    <property type="component" value="Unassembled WGS sequence"/>
</dbReference>
<keyword evidence="1" id="KW-0732">Signal</keyword>
<proteinExistence type="predicted"/>
<dbReference type="STRING" id="418702.BJN45_15735"/>
<dbReference type="Gene3D" id="3.40.50.1240">
    <property type="entry name" value="Phosphoglycerate mutase-like"/>
    <property type="match status" value="1"/>
</dbReference>
<dbReference type="InterPro" id="IPR029033">
    <property type="entry name" value="His_PPase_superfam"/>
</dbReference>
<dbReference type="OrthoDB" id="8685508at2"/>
<reference evidence="2 3" key="1">
    <citation type="submission" date="2016-10" db="EMBL/GenBank/DDBJ databases">
        <title>Alkaliphiles isolated from bioreactors.</title>
        <authorList>
            <person name="Salah Z."/>
            <person name="Rout S.P."/>
            <person name="Humphreys P.N."/>
        </authorList>
    </citation>
    <scope>NUCLEOTIDE SEQUENCE [LARGE SCALE GENOMIC DNA]</scope>
    <source>
        <strain evidence="2 3">ZS02</strain>
    </source>
</reference>
<dbReference type="CDD" id="cd07040">
    <property type="entry name" value="HP"/>
    <property type="match status" value="1"/>
</dbReference>
<gene>
    <name evidence="2" type="ORF">BJN45_15735</name>
</gene>
<name>A0A1R1I0D2_9RHOO</name>
<dbReference type="SUPFAM" id="SSF53254">
    <property type="entry name" value="Phosphoglycerate mutase-like"/>
    <property type="match status" value="1"/>
</dbReference>
<accession>A0A1R1I0D2</accession>